<dbReference type="RefSeq" id="WP_106674151.1">
    <property type="nucleotide sequence ID" value="NZ_PXWG01000003.1"/>
</dbReference>
<dbReference type="AlphaFoldDB" id="A0A9X7PJI7"/>
<evidence type="ECO:0000256" key="1">
    <source>
        <dbReference type="ARBA" id="ARBA00022527"/>
    </source>
</evidence>
<reference evidence="3 4" key="1">
    <citation type="submission" date="2018-03" db="EMBL/GenBank/DDBJ databases">
        <title>Chitinolytic properties of Streptosporangium nondiastaticum TBG75A20.</title>
        <authorList>
            <person name="Gayathri V."/>
            <person name="Shiburaj S."/>
        </authorList>
    </citation>
    <scope>NUCLEOTIDE SEQUENCE [LARGE SCALE GENOMIC DNA]</scope>
    <source>
        <strain evidence="3 4">TBG75A20</strain>
    </source>
</reference>
<name>A0A9X7PJI7_9ACTN</name>
<evidence type="ECO:0000259" key="2">
    <source>
        <dbReference type="Pfam" id="PF13581"/>
    </source>
</evidence>
<dbReference type="PANTHER" id="PTHR35526">
    <property type="entry name" value="ANTI-SIGMA-F FACTOR RSBW-RELATED"/>
    <property type="match status" value="1"/>
</dbReference>
<organism evidence="3 4">
    <name type="scientific">Streptosporangium nondiastaticum</name>
    <dbReference type="NCBI Taxonomy" id="35764"/>
    <lineage>
        <taxon>Bacteria</taxon>
        <taxon>Bacillati</taxon>
        <taxon>Actinomycetota</taxon>
        <taxon>Actinomycetes</taxon>
        <taxon>Streptosporangiales</taxon>
        <taxon>Streptosporangiaceae</taxon>
        <taxon>Streptosporangium</taxon>
    </lineage>
</organism>
<dbReference type="InterPro" id="IPR036890">
    <property type="entry name" value="HATPase_C_sf"/>
</dbReference>
<dbReference type="GO" id="GO:0004674">
    <property type="term" value="F:protein serine/threonine kinase activity"/>
    <property type="evidence" value="ECO:0007669"/>
    <property type="project" value="UniProtKB-KW"/>
</dbReference>
<keyword evidence="1" id="KW-0418">Kinase</keyword>
<dbReference type="InterPro" id="IPR003594">
    <property type="entry name" value="HATPase_dom"/>
</dbReference>
<dbReference type="EMBL" id="PXWG01000003">
    <property type="protein sequence ID" value="PSJ30202.1"/>
    <property type="molecule type" value="Genomic_DNA"/>
</dbReference>
<dbReference type="PANTHER" id="PTHR35526:SF3">
    <property type="entry name" value="ANTI-SIGMA-F FACTOR RSBW"/>
    <property type="match status" value="1"/>
</dbReference>
<keyword evidence="1" id="KW-0808">Transferase</keyword>
<dbReference type="SUPFAM" id="SSF55874">
    <property type="entry name" value="ATPase domain of HSP90 chaperone/DNA topoisomerase II/histidine kinase"/>
    <property type="match status" value="1"/>
</dbReference>
<gene>
    <name evidence="3" type="ORF">B7P34_02825</name>
</gene>
<dbReference type="CDD" id="cd16936">
    <property type="entry name" value="HATPase_RsbW-like"/>
    <property type="match status" value="1"/>
</dbReference>
<comment type="caution">
    <text evidence="3">The sequence shown here is derived from an EMBL/GenBank/DDBJ whole genome shotgun (WGS) entry which is preliminary data.</text>
</comment>
<evidence type="ECO:0000313" key="4">
    <source>
        <dbReference type="Proteomes" id="UP000242427"/>
    </source>
</evidence>
<protein>
    <recommendedName>
        <fullName evidence="2">Histidine kinase/HSP90-like ATPase domain-containing protein</fullName>
    </recommendedName>
</protein>
<evidence type="ECO:0000313" key="3">
    <source>
        <dbReference type="EMBL" id="PSJ30202.1"/>
    </source>
</evidence>
<sequence length="195" mass="20615">MYATSRDTASTLHSADALTSATDPAIALWAASPRKLPAPWGPHIPLCMHGPLSRRHAHPGLPPGARPPGRATQALSLPATERSVAAARRFSRALLAEWGLHELADDAALLLSELVTNAVVHVPGTPQGIQLVLSRGEGHLVAQVTDPGGYLPRCGEAGPDSENGRGMWLVEQIAAQWGHHASGNGKTVWFTLRLP</sequence>
<dbReference type="Proteomes" id="UP000242427">
    <property type="component" value="Unassembled WGS sequence"/>
</dbReference>
<dbReference type="Pfam" id="PF13581">
    <property type="entry name" value="HATPase_c_2"/>
    <property type="match status" value="1"/>
</dbReference>
<keyword evidence="1" id="KW-0723">Serine/threonine-protein kinase</keyword>
<accession>A0A9X7PJI7</accession>
<dbReference type="Gene3D" id="3.30.565.10">
    <property type="entry name" value="Histidine kinase-like ATPase, C-terminal domain"/>
    <property type="match status" value="1"/>
</dbReference>
<keyword evidence="4" id="KW-1185">Reference proteome</keyword>
<dbReference type="InterPro" id="IPR050267">
    <property type="entry name" value="Anti-sigma-factor_SerPK"/>
</dbReference>
<feature type="domain" description="Histidine kinase/HSP90-like ATPase" evidence="2">
    <location>
        <begin position="77"/>
        <end position="191"/>
    </location>
</feature>
<proteinExistence type="predicted"/>